<dbReference type="SUPFAM" id="SSF47616">
    <property type="entry name" value="GST C-terminal domain-like"/>
    <property type="match status" value="1"/>
</dbReference>
<organism evidence="1 2">
    <name type="scientific">Sphagnum troendelagicum</name>
    <dbReference type="NCBI Taxonomy" id="128251"/>
    <lineage>
        <taxon>Eukaryota</taxon>
        <taxon>Viridiplantae</taxon>
        <taxon>Streptophyta</taxon>
        <taxon>Embryophyta</taxon>
        <taxon>Bryophyta</taxon>
        <taxon>Sphagnophytina</taxon>
        <taxon>Sphagnopsida</taxon>
        <taxon>Sphagnales</taxon>
        <taxon>Sphagnaceae</taxon>
        <taxon>Sphagnum</taxon>
    </lineage>
</organism>
<evidence type="ECO:0000313" key="2">
    <source>
        <dbReference type="Proteomes" id="UP001497512"/>
    </source>
</evidence>
<dbReference type="Proteomes" id="UP001497512">
    <property type="component" value="Chromosome 14"/>
</dbReference>
<protein>
    <recommendedName>
        <fullName evidence="3">Glutathione S-transferase</fullName>
    </recommendedName>
</protein>
<dbReference type="EMBL" id="OZ019906">
    <property type="protein sequence ID" value="CAK9205064.1"/>
    <property type="molecule type" value="Genomic_DNA"/>
</dbReference>
<evidence type="ECO:0008006" key="3">
    <source>
        <dbReference type="Google" id="ProtNLM"/>
    </source>
</evidence>
<name>A0ABP0TUB0_9BRYO</name>
<reference evidence="1" key="1">
    <citation type="submission" date="2024-02" db="EMBL/GenBank/DDBJ databases">
        <authorList>
            <consortium name="ELIXIR-Norway"/>
            <consortium name="Elixir Norway"/>
        </authorList>
    </citation>
    <scope>NUCLEOTIDE SEQUENCE</scope>
</reference>
<sequence>MSSVFHLISIGPSHYCEKARWALERAGVIFQETKHMVIFHIFYTRGLGGGTSCPKLVMQGAGEDQQLEGSTGDRIVLQESTDILKFADRNIADKHDHLYPDDPELLKLVESWESKFGKNLGPNVRRWAYSYLLYDKSSYHLMTQGASITERIFAWILMPLIRPLIGKNLKLDRPETREKSFAVVESIFKEVGESLANGHAFICGDRFTAADLTFAALGGPMVVPPEYGAWAPSIEECPKEMASTMLHLRDTAAGKHILKMYQTERNKVVYKQSQNH</sequence>
<accession>A0ABP0TUB0</accession>
<dbReference type="InterPro" id="IPR036282">
    <property type="entry name" value="Glutathione-S-Trfase_C_sf"/>
</dbReference>
<keyword evidence="2" id="KW-1185">Reference proteome</keyword>
<evidence type="ECO:0000313" key="1">
    <source>
        <dbReference type="EMBL" id="CAK9205064.1"/>
    </source>
</evidence>
<gene>
    <name evidence="1" type="ORF">CSSPTR1EN2_LOCUS7699</name>
</gene>
<proteinExistence type="predicted"/>